<dbReference type="Proteomes" id="UP000292568">
    <property type="component" value="Unassembled WGS sequence"/>
</dbReference>
<evidence type="ECO:0000256" key="5">
    <source>
        <dbReference type="SAM" id="Phobius"/>
    </source>
</evidence>
<dbReference type="RefSeq" id="WP_165369671.1">
    <property type="nucleotide sequence ID" value="NZ_RYUH01000004.1"/>
</dbReference>
<feature type="transmembrane region" description="Helical" evidence="5">
    <location>
        <begin position="576"/>
        <end position="596"/>
    </location>
</feature>
<comment type="caution">
    <text evidence="8">The sequence shown here is derived from an EMBL/GenBank/DDBJ whole genome shotgun (WGS) entry which is preliminary data.</text>
</comment>
<proteinExistence type="predicted"/>
<evidence type="ECO:0000256" key="2">
    <source>
        <dbReference type="ARBA" id="ARBA00022525"/>
    </source>
</evidence>
<dbReference type="Pfam" id="PF00746">
    <property type="entry name" value="Gram_pos_anchor"/>
    <property type="match status" value="1"/>
</dbReference>
<evidence type="ECO:0000313" key="8">
    <source>
        <dbReference type="EMBL" id="RYQ12204.1"/>
    </source>
</evidence>
<dbReference type="InterPro" id="IPR019931">
    <property type="entry name" value="LPXTG_anchor"/>
</dbReference>
<evidence type="ECO:0000256" key="6">
    <source>
        <dbReference type="SAM" id="SignalP"/>
    </source>
</evidence>
<evidence type="ECO:0000256" key="4">
    <source>
        <dbReference type="ARBA" id="ARBA00023088"/>
    </source>
</evidence>
<keyword evidence="4" id="KW-0572">Peptidoglycan-anchor</keyword>
<keyword evidence="1" id="KW-0134">Cell wall</keyword>
<dbReference type="Gene3D" id="2.60.40.740">
    <property type="match status" value="1"/>
</dbReference>
<evidence type="ECO:0000256" key="1">
    <source>
        <dbReference type="ARBA" id="ARBA00022512"/>
    </source>
</evidence>
<dbReference type="AlphaFoldDB" id="A0A4Q5A476"/>
<keyword evidence="3 6" id="KW-0732">Signal</keyword>
<dbReference type="PROSITE" id="PS50847">
    <property type="entry name" value="GRAM_POS_ANCHORING"/>
    <property type="match status" value="1"/>
</dbReference>
<dbReference type="NCBIfam" id="TIGR01167">
    <property type="entry name" value="LPXTG_anchor"/>
    <property type="match status" value="1"/>
</dbReference>
<dbReference type="NCBIfam" id="TIGR04226">
    <property type="entry name" value="RrgB_K2N_iso_D2"/>
    <property type="match status" value="1"/>
</dbReference>
<dbReference type="InterPro" id="IPR041033">
    <property type="entry name" value="SpaA_PFL_dom_1"/>
</dbReference>
<dbReference type="InterPro" id="IPR026466">
    <property type="entry name" value="Fim_isopep_form_D2_dom"/>
</dbReference>
<name>A0A4Q5A476_9BIFI</name>
<keyword evidence="2" id="KW-0964">Secreted</keyword>
<dbReference type="InterPro" id="IPR013783">
    <property type="entry name" value="Ig-like_fold"/>
</dbReference>
<keyword evidence="5" id="KW-1133">Transmembrane helix</keyword>
<evidence type="ECO:0000256" key="3">
    <source>
        <dbReference type="ARBA" id="ARBA00022729"/>
    </source>
</evidence>
<feature type="domain" description="Gram-positive cocci surface proteins LPxTG" evidence="7">
    <location>
        <begin position="566"/>
        <end position="601"/>
    </location>
</feature>
<protein>
    <submittedName>
        <fullName evidence="8">Gram-positive pilin backbone subunit 2, Cna-B-like domain-containing protein</fullName>
    </submittedName>
</protein>
<dbReference type="Gene3D" id="2.60.40.10">
    <property type="entry name" value="Immunoglobulins"/>
    <property type="match status" value="1"/>
</dbReference>
<keyword evidence="5" id="KW-0472">Membrane</keyword>
<reference evidence="8 9" key="1">
    <citation type="submission" date="2018-12" db="EMBL/GenBank/DDBJ databases">
        <title>Unveiling genomic diversity among members of the Bifidobacterium pseudolongum species, a widely distributed gut commensal of the animal kingdom.</title>
        <authorList>
            <person name="Lugli G.A."/>
            <person name="Duranti S."/>
            <person name="Albert K."/>
            <person name="Mancabelli L."/>
            <person name="Napoli S."/>
            <person name="Viappiani A."/>
            <person name="Anzalone R."/>
            <person name="Longhi G."/>
            <person name="Milani C."/>
            <person name="Turroni F."/>
            <person name="Alessandri G."/>
            <person name="Sela D.A."/>
            <person name="Van Sinderen D."/>
            <person name="Ventura M."/>
        </authorList>
    </citation>
    <scope>NUCLEOTIDE SEQUENCE [LARGE SCALE GENOMIC DNA]</scope>
    <source>
        <strain evidence="8 9">2093B</strain>
    </source>
</reference>
<keyword evidence="5" id="KW-0812">Transmembrane</keyword>
<evidence type="ECO:0000313" key="9">
    <source>
        <dbReference type="Proteomes" id="UP000292568"/>
    </source>
</evidence>
<evidence type="ECO:0000259" key="7">
    <source>
        <dbReference type="PROSITE" id="PS50847"/>
    </source>
</evidence>
<gene>
    <name evidence="8" type="ORF">PG2093B_0310</name>
</gene>
<feature type="chain" id="PRO_5020417416" evidence="6">
    <location>
        <begin position="31"/>
        <end position="601"/>
    </location>
</feature>
<dbReference type="Pfam" id="PF17802">
    <property type="entry name" value="SpaA"/>
    <property type="match status" value="1"/>
</dbReference>
<dbReference type="GO" id="GO:0005975">
    <property type="term" value="P:carbohydrate metabolic process"/>
    <property type="evidence" value="ECO:0007669"/>
    <property type="project" value="UniProtKB-ARBA"/>
</dbReference>
<accession>A0A4Q5A476</accession>
<sequence>MKKVWKGFAAAVSAAAIAATGFIGATSANALSATQGDIKITNSVNGDQFDLYKVLDLTTSKKDNKTQYSYKLIGQDVTPYVATSETAAIVAAYNATVAGLKKNDKPIEQLTAPADGASADALSAFQQKLADALAGLDGDVDGDDVTTLTAPTAKTFANNLMEQLDGKVNPTTSVTATSANYTIENVDPGYYLMVQTAQSTTKPQTITKSAYLLDTVVANETTEVTLKKGTVTVDKQVMDWNDTDNKTAPVVDPTKITANDNKWGSSADHDINDEIPFQLTGTLPESYDRYDTFKYIFNDTLSKGLTYNSNAHVYMLPTGEGAVEVDVTNAFDISNKTVTIGEGEDASTATEITIAAKNDDLKTALAALNPAQTAAYGYKFYVRYTATLNEGAVIGNPGNPNEVNLEFSNNPNNGSEGTNTTPTVTVVVFTYQYDVNKTFEGGTPAKGDEPEFTLYKKIEGDWSTISTQKMTAGNKFNFVGIDDGDYYIEETRVPQGFTKAQNIYFRVSATHNNGTTGETATKPSSTLTVTYYTDNTFKTETTISGTLDSSAGLITANVVNKSGNELPSTGGMGTTILYAAGAAIVLIAGIGLAVTLRRRQA</sequence>
<organism evidence="8 9">
    <name type="scientific">Bifidobacterium pseudolongum subsp. globosum</name>
    <dbReference type="NCBI Taxonomy" id="1690"/>
    <lineage>
        <taxon>Bacteria</taxon>
        <taxon>Bacillati</taxon>
        <taxon>Actinomycetota</taxon>
        <taxon>Actinomycetes</taxon>
        <taxon>Bifidobacteriales</taxon>
        <taxon>Bifidobacteriaceae</taxon>
        <taxon>Bifidobacterium</taxon>
    </lineage>
</organism>
<dbReference type="EMBL" id="RYUH01000004">
    <property type="protein sequence ID" value="RYQ12204.1"/>
    <property type="molecule type" value="Genomic_DNA"/>
</dbReference>
<feature type="signal peptide" evidence="6">
    <location>
        <begin position="1"/>
        <end position="30"/>
    </location>
</feature>